<dbReference type="Proteomes" id="UP000239863">
    <property type="component" value="Unassembled WGS sequence"/>
</dbReference>
<feature type="transmembrane region" description="Helical" evidence="1">
    <location>
        <begin position="31"/>
        <end position="50"/>
    </location>
</feature>
<dbReference type="RefSeq" id="WP_104408999.1">
    <property type="nucleotide sequence ID" value="NZ_PTIS01000001.1"/>
</dbReference>
<sequence>MKHIKMLSILQGILFLFIGIISFVYPTESLSILSLIFQILLITLGSVKLIKTLVDKRRFKENYMFILNLFEGIIFIIVAILFYFNESLSILSFSIILGLWCAYISITLFLKSFKGRSVEKGYLGIILSFISLCFALMIIFKPYIAFVTLSRLIGIYFICTGIEVLFVTLYLENKLKKLRLFGEDPNEINIDM</sequence>
<feature type="transmembrane region" description="Helical" evidence="1">
    <location>
        <begin position="122"/>
        <end position="140"/>
    </location>
</feature>
<feature type="transmembrane region" description="Helical" evidence="1">
    <location>
        <begin position="90"/>
        <end position="110"/>
    </location>
</feature>
<dbReference type="AlphaFoldDB" id="A0A2S6G183"/>
<feature type="transmembrane region" description="Helical" evidence="1">
    <location>
        <begin position="7"/>
        <end position="25"/>
    </location>
</feature>
<dbReference type="OrthoDB" id="9921955at2"/>
<dbReference type="PANTHER" id="PTHR34989">
    <property type="entry name" value="PROTEIN HDED"/>
    <property type="match status" value="1"/>
</dbReference>
<keyword evidence="1" id="KW-0472">Membrane</keyword>
<keyword evidence="1" id="KW-0812">Transmembrane</keyword>
<accession>A0A2S6G183</accession>
<comment type="caution">
    <text evidence="2">The sequence shown here is derived from an EMBL/GenBank/DDBJ whole genome shotgun (WGS) entry which is preliminary data.</text>
</comment>
<evidence type="ECO:0000313" key="2">
    <source>
        <dbReference type="EMBL" id="PPK49653.1"/>
    </source>
</evidence>
<reference evidence="2 3" key="1">
    <citation type="submission" date="2018-02" db="EMBL/GenBank/DDBJ databases">
        <title>Genomic Encyclopedia of Archaeal and Bacterial Type Strains, Phase II (KMG-II): from individual species to whole genera.</title>
        <authorList>
            <person name="Goeker M."/>
        </authorList>
    </citation>
    <scope>NUCLEOTIDE SEQUENCE [LARGE SCALE GENOMIC DNA]</scope>
    <source>
        <strain evidence="2 3">DSM 15099</strain>
    </source>
</reference>
<keyword evidence="1" id="KW-1133">Transmembrane helix</keyword>
<proteinExistence type="predicted"/>
<dbReference type="GO" id="GO:0005886">
    <property type="term" value="C:plasma membrane"/>
    <property type="evidence" value="ECO:0007669"/>
    <property type="project" value="TreeGrafter"/>
</dbReference>
<dbReference type="Pfam" id="PF03729">
    <property type="entry name" value="DUF308"/>
    <property type="match status" value="2"/>
</dbReference>
<dbReference type="STRING" id="37659.GCA_000703125_02633"/>
<gene>
    <name evidence="2" type="ORF">BD821_101317</name>
</gene>
<dbReference type="InterPro" id="IPR005325">
    <property type="entry name" value="DUF308_memb"/>
</dbReference>
<name>A0A2S6G183_9CLOT</name>
<feature type="transmembrane region" description="Helical" evidence="1">
    <location>
        <begin position="62"/>
        <end position="84"/>
    </location>
</feature>
<evidence type="ECO:0000256" key="1">
    <source>
        <dbReference type="SAM" id="Phobius"/>
    </source>
</evidence>
<dbReference type="PANTHER" id="PTHR34989:SF1">
    <property type="entry name" value="PROTEIN HDED"/>
    <property type="match status" value="1"/>
</dbReference>
<dbReference type="EMBL" id="PTIS01000001">
    <property type="protein sequence ID" value="PPK49653.1"/>
    <property type="molecule type" value="Genomic_DNA"/>
</dbReference>
<evidence type="ECO:0000313" key="3">
    <source>
        <dbReference type="Proteomes" id="UP000239863"/>
    </source>
</evidence>
<feature type="transmembrane region" description="Helical" evidence="1">
    <location>
        <begin position="152"/>
        <end position="171"/>
    </location>
</feature>
<protein>
    <submittedName>
        <fullName evidence="2">Uncharacterized membrane protein HdeD (DUF308 family)</fullName>
    </submittedName>
</protein>
<organism evidence="2 3">
    <name type="scientific">Clostridium algidicarnis DSM 15099</name>
    <dbReference type="NCBI Taxonomy" id="1121295"/>
    <lineage>
        <taxon>Bacteria</taxon>
        <taxon>Bacillati</taxon>
        <taxon>Bacillota</taxon>
        <taxon>Clostridia</taxon>
        <taxon>Eubacteriales</taxon>
        <taxon>Clostridiaceae</taxon>
        <taxon>Clostridium</taxon>
    </lineage>
</organism>
<dbReference type="InterPro" id="IPR052712">
    <property type="entry name" value="Acid_resist_chaperone_HdeD"/>
</dbReference>